<evidence type="ECO:0000313" key="5">
    <source>
        <dbReference type="EMBL" id="KAK5991362.1"/>
    </source>
</evidence>
<gene>
    <name evidence="5" type="ORF">PT974_09643</name>
</gene>
<comment type="caution">
    <text evidence="5">The sequence shown here is derived from an EMBL/GenBank/DDBJ whole genome shotgun (WGS) entry which is preliminary data.</text>
</comment>
<dbReference type="InterPro" id="IPR013024">
    <property type="entry name" value="GGCT-like"/>
</dbReference>
<reference evidence="5 6" key="1">
    <citation type="submission" date="2024-01" db="EMBL/GenBank/DDBJ databases">
        <title>Complete genome of Cladobotryum mycophilum ATHUM6906.</title>
        <authorList>
            <person name="Christinaki A.C."/>
            <person name="Myridakis A.I."/>
            <person name="Kouvelis V.N."/>
        </authorList>
    </citation>
    <scope>NUCLEOTIDE SEQUENCE [LARGE SCALE GENOMIC DNA]</scope>
    <source>
        <strain evidence="5 6">ATHUM6906</strain>
    </source>
</reference>
<keyword evidence="6" id="KW-1185">Reference proteome</keyword>
<protein>
    <recommendedName>
        <fullName evidence="3">Putative gamma-glutamylcyclotransferase</fullName>
    </recommendedName>
</protein>
<dbReference type="Gene3D" id="3.10.490.10">
    <property type="entry name" value="Gamma-glutamyl cyclotransferase-like"/>
    <property type="match status" value="1"/>
</dbReference>
<evidence type="ECO:0000313" key="6">
    <source>
        <dbReference type="Proteomes" id="UP001338125"/>
    </source>
</evidence>
<comment type="similarity">
    <text evidence="1">Belongs to the gamma-glutamylcyclotransferase family.</text>
</comment>
<feature type="domain" description="Gamma-glutamylcyclotransferase AIG2-like" evidence="4">
    <location>
        <begin position="221"/>
        <end position="317"/>
    </location>
</feature>
<evidence type="ECO:0000259" key="4">
    <source>
        <dbReference type="Pfam" id="PF06094"/>
    </source>
</evidence>
<keyword evidence="2" id="KW-0808">Transferase</keyword>
<dbReference type="PANTHER" id="PTHR31544:SF4">
    <property type="entry name" value="GAMMA-GLUTAMYLCYCLOTRANSFERASE-RELATED"/>
    <property type="match status" value="1"/>
</dbReference>
<proteinExistence type="inferred from homology"/>
<accession>A0ABR0SGR8</accession>
<dbReference type="InterPro" id="IPR045038">
    <property type="entry name" value="AIG2-like"/>
</dbReference>
<evidence type="ECO:0000256" key="3">
    <source>
        <dbReference type="ARBA" id="ARBA00030602"/>
    </source>
</evidence>
<sequence>MELLTACEGLAANIAAFDFVDDDQVLASDIERWEQLFSLSPGDAVNAIKNWRSDFARSCLSEAAWEDIREQKLKEGYDKEAYEYSLFRYTDVQKTSPADNSRADNSMFMLKLEDILSSVEAVREVASLESIPKLIPGVDEDGNSADFCHLTGVSKTRLLDALSRMRISWRPTIIRISIASKNLSPVSLSPTLGIDTTLPQYRPSQSATPVIPAQDEYPVWYFFYGTLGDAKVLSRVLGLGDQPPEYKQARVRRGRLSSWAGKYLGLVDADENSTVDGWAYLVTTGDEEDALRAYETDKYDVVRCSMEFVGEDSLVPALTFRLV</sequence>
<organism evidence="5 6">
    <name type="scientific">Cladobotryum mycophilum</name>
    <dbReference type="NCBI Taxonomy" id="491253"/>
    <lineage>
        <taxon>Eukaryota</taxon>
        <taxon>Fungi</taxon>
        <taxon>Dikarya</taxon>
        <taxon>Ascomycota</taxon>
        <taxon>Pezizomycotina</taxon>
        <taxon>Sordariomycetes</taxon>
        <taxon>Hypocreomycetidae</taxon>
        <taxon>Hypocreales</taxon>
        <taxon>Hypocreaceae</taxon>
        <taxon>Cladobotryum</taxon>
    </lineage>
</organism>
<dbReference type="InterPro" id="IPR036568">
    <property type="entry name" value="GGCT-like_sf"/>
</dbReference>
<dbReference type="EMBL" id="JAVFKD010000014">
    <property type="protein sequence ID" value="KAK5991362.1"/>
    <property type="molecule type" value="Genomic_DNA"/>
</dbReference>
<evidence type="ECO:0000256" key="2">
    <source>
        <dbReference type="ARBA" id="ARBA00022679"/>
    </source>
</evidence>
<dbReference type="Pfam" id="PF06094">
    <property type="entry name" value="GGACT"/>
    <property type="match status" value="1"/>
</dbReference>
<dbReference type="SUPFAM" id="SSF110857">
    <property type="entry name" value="Gamma-glutamyl cyclotransferase-like"/>
    <property type="match status" value="1"/>
</dbReference>
<evidence type="ECO:0000256" key="1">
    <source>
        <dbReference type="ARBA" id="ARBA00008861"/>
    </source>
</evidence>
<dbReference type="PANTHER" id="PTHR31544">
    <property type="entry name" value="AIG2-LIKE PROTEIN D"/>
    <property type="match status" value="1"/>
</dbReference>
<name>A0ABR0SGR8_9HYPO</name>
<dbReference type="InterPro" id="IPR009288">
    <property type="entry name" value="AIG2-like_dom"/>
</dbReference>
<dbReference type="Proteomes" id="UP001338125">
    <property type="component" value="Unassembled WGS sequence"/>
</dbReference>
<dbReference type="CDD" id="cd06661">
    <property type="entry name" value="GGCT_like"/>
    <property type="match status" value="1"/>
</dbReference>